<name>A0ABY4BJA9_9FLAO</name>
<accession>A0ABY4BJA9</accession>
<evidence type="ECO:0000313" key="1">
    <source>
        <dbReference type="EMBL" id="UOE39258.1"/>
    </source>
</evidence>
<dbReference type="Proteomes" id="UP000831068">
    <property type="component" value="Chromosome"/>
</dbReference>
<protein>
    <recommendedName>
        <fullName evidence="3">Outer membrane protein beta-barrel domain-containing protein</fullName>
    </recommendedName>
</protein>
<organism evidence="1 2">
    <name type="scientific">Chryseobacterium oryzae</name>
    <dbReference type="NCBI Taxonomy" id="2929799"/>
    <lineage>
        <taxon>Bacteria</taxon>
        <taxon>Pseudomonadati</taxon>
        <taxon>Bacteroidota</taxon>
        <taxon>Flavobacteriia</taxon>
        <taxon>Flavobacteriales</taxon>
        <taxon>Weeksellaceae</taxon>
        <taxon>Chryseobacterium group</taxon>
        <taxon>Chryseobacterium</taxon>
    </lineage>
</organism>
<gene>
    <name evidence="1" type="ORF">MTP08_05665</name>
</gene>
<sequence>MKTKLTLIAALFAFCYGHSQDKKYTDVQIRNYSKKIDSIIVSEKGKMNIELDALEKNFKENKISSEEKQSRRSEIAQKYEDIINGKVEEQKNTLEAATKELVKNSVMGKSSIFEELKFSQNNALLSFRDPKKTKKELLESVDINFSLGFTNLTKSAGSMALFNKDSDVLFGKSTSLTFEVRYTNQLGSLTSPIFYRIGLGGRSDGYRLADSKVITQTGSQISLSDFSLGTLRGSSISNNYVIVPVDFVFVMNPKYTVENGEKMLDNSKGNFRLTAGVYGGLRYLSQSIVQFENFNGNRSANRENINGSANNFLFGGKLSVGYGALNVFIKKDFTAAFNDNAQLSNKYGIQIGLELLYVNF</sequence>
<keyword evidence="2" id="KW-1185">Reference proteome</keyword>
<dbReference type="EMBL" id="CP094529">
    <property type="protein sequence ID" value="UOE39258.1"/>
    <property type="molecule type" value="Genomic_DNA"/>
</dbReference>
<reference evidence="1 2" key="1">
    <citation type="submission" date="2022-03" db="EMBL/GenBank/DDBJ databases">
        <title>Chryseobacterium sp. isolated from the Andong Sikhe.</title>
        <authorList>
            <person name="Won M."/>
            <person name="Kim S.-J."/>
            <person name="Kwon S.-W."/>
        </authorList>
    </citation>
    <scope>NUCLEOTIDE SEQUENCE [LARGE SCALE GENOMIC DNA]</scope>
    <source>
        <strain evidence="1 2">ADR-1</strain>
    </source>
</reference>
<proteinExistence type="predicted"/>
<evidence type="ECO:0000313" key="2">
    <source>
        <dbReference type="Proteomes" id="UP000831068"/>
    </source>
</evidence>
<dbReference type="RefSeq" id="WP_243577426.1">
    <property type="nucleotide sequence ID" value="NZ_CP094529.1"/>
</dbReference>
<evidence type="ECO:0008006" key="3">
    <source>
        <dbReference type="Google" id="ProtNLM"/>
    </source>
</evidence>